<evidence type="ECO:0000313" key="4">
    <source>
        <dbReference type="Proteomes" id="UP000255269"/>
    </source>
</evidence>
<dbReference type="EC" id="3.1.-.-" evidence="3"/>
<dbReference type="Pfam" id="PF15738">
    <property type="entry name" value="YafQ_toxin"/>
    <property type="match status" value="1"/>
</dbReference>
<dbReference type="PANTHER" id="PTHR40588:SF1">
    <property type="entry name" value="MRNA INTERFERASE TOXIN YAFQ"/>
    <property type="match status" value="1"/>
</dbReference>
<dbReference type="InterPro" id="IPR035093">
    <property type="entry name" value="RelE/ParE_toxin_dom_sf"/>
</dbReference>
<feature type="active site" description="Proton donor" evidence="2">
    <location>
        <position position="84"/>
    </location>
</feature>
<gene>
    <name evidence="3" type="primary">yafQ_3</name>
    <name evidence="3" type="ORF">NCTC13156_01724</name>
</gene>
<dbReference type="RefSeq" id="WP_115057318.1">
    <property type="nucleotide sequence ID" value="NZ_UGJF01000002.1"/>
</dbReference>
<dbReference type="NCBIfam" id="TIGR02385">
    <property type="entry name" value="RelE_StbE"/>
    <property type="match status" value="1"/>
</dbReference>
<dbReference type="AlphaFoldDB" id="A0A377Q253"/>
<dbReference type="SUPFAM" id="SSF143011">
    <property type="entry name" value="RelE-like"/>
    <property type="match status" value="1"/>
</dbReference>
<dbReference type="Gene3D" id="3.30.2310.20">
    <property type="entry name" value="RelE-like"/>
    <property type="match status" value="1"/>
</dbReference>
<dbReference type="GO" id="GO:0004521">
    <property type="term" value="F:RNA endonuclease activity"/>
    <property type="evidence" value="ECO:0007669"/>
    <property type="project" value="TreeGrafter"/>
</dbReference>
<dbReference type="PANTHER" id="PTHR40588">
    <property type="entry name" value="MRNA INTERFERASE TOXIN YAFQ"/>
    <property type="match status" value="1"/>
</dbReference>
<dbReference type="GO" id="GO:0006415">
    <property type="term" value="P:translational termination"/>
    <property type="evidence" value="ECO:0007669"/>
    <property type="project" value="TreeGrafter"/>
</dbReference>
<evidence type="ECO:0000256" key="2">
    <source>
        <dbReference type="PIRSR" id="PIRSR006156-1"/>
    </source>
</evidence>
<keyword evidence="3" id="KW-0378">Hydrolase</keyword>
<proteinExistence type="predicted"/>
<dbReference type="InterPro" id="IPR007712">
    <property type="entry name" value="RelE/ParE_toxin"/>
</dbReference>
<name>A0A377Q253_9HELI</name>
<dbReference type="Proteomes" id="UP000255269">
    <property type="component" value="Unassembled WGS sequence"/>
</dbReference>
<evidence type="ECO:0000256" key="1">
    <source>
        <dbReference type="ARBA" id="ARBA00022649"/>
    </source>
</evidence>
<dbReference type="GO" id="GO:0006402">
    <property type="term" value="P:mRNA catabolic process"/>
    <property type="evidence" value="ECO:0007669"/>
    <property type="project" value="TreeGrafter"/>
</dbReference>
<evidence type="ECO:0000313" key="3">
    <source>
        <dbReference type="EMBL" id="STQ88917.1"/>
    </source>
</evidence>
<keyword evidence="1" id="KW-1277">Toxin-antitoxin system</keyword>
<dbReference type="EMBL" id="UGJF01000002">
    <property type="protein sequence ID" value="STQ88917.1"/>
    <property type="molecule type" value="Genomic_DNA"/>
</dbReference>
<dbReference type="GO" id="GO:0016787">
    <property type="term" value="F:hydrolase activity"/>
    <property type="evidence" value="ECO:0007669"/>
    <property type="project" value="UniProtKB-KW"/>
</dbReference>
<dbReference type="PIRSF" id="PIRSF006156">
    <property type="entry name" value="YafQ"/>
    <property type="match status" value="1"/>
</dbReference>
<accession>A0A377Q253</accession>
<reference evidence="3 4" key="1">
    <citation type="submission" date="2018-06" db="EMBL/GenBank/DDBJ databases">
        <authorList>
            <consortium name="Pathogen Informatics"/>
            <person name="Doyle S."/>
        </authorList>
    </citation>
    <scope>NUCLEOTIDE SEQUENCE [LARGE SCALE GENOMIC DNA]</scope>
    <source>
        <strain evidence="3 4">NCTC13156</strain>
    </source>
</reference>
<sequence length="90" mass="10570">MLELVIENSFDKDYKREKKSGLETKLLLNVINQLQSQIPLDKKHKDHSLKGELKDFRECHIKPDLCLIYQKRGDSLHLVKLGSHSKLFKK</sequence>
<dbReference type="InterPro" id="IPR004386">
    <property type="entry name" value="Toxin_YafQ-like"/>
</dbReference>
<protein>
    <submittedName>
        <fullName evidence="3">mRNA interferase YafQ</fullName>
        <ecNumber evidence="3">3.1.-.-</ecNumber>
    </submittedName>
</protein>
<organism evidence="3 4">
    <name type="scientific">Helicobacter pullorum</name>
    <dbReference type="NCBI Taxonomy" id="35818"/>
    <lineage>
        <taxon>Bacteria</taxon>
        <taxon>Pseudomonadati</taxon>
        <taxon>Campylobacterota</taxon>
        <taxon>Epsilonproteobacteria</taxon>
        <taxon>Campylobacterales</taxon>
        <taxon>Helicobacteraceae</taxon>
        <taxon>Helicobacter</taxon>
    </lineage>
</organism>